<keyword evidence="2" id="KW-1185">Reference proteome</keyword>
<protein>
    <submittedName>
        <fullName evidence="1">Uncharacterized protein</fullName>
    </submittedName>
</protein>
<dbReference type="Proteomes" id="UP000294257">
    <property type="component" value="Unassembled WGS sequence"/>
</dbReference>
<organism evidence="1 2">
    <name type="scientific">Herbihabitans rhizosphaerae</name>
    <dbReference type="NCBI Taxonomy" id="1872711"/>
    <lineage>
        <taxon>Bacteria</taxon>
        <taxon>Bacillati</taxon>
        <taxon>Actinomycetota</taxon>
        <taxon>Actinomycetes</taxon>
        <taxon>Pseudonocardiales</taxon>
        <taxon>Pseudonocardiaceae</taxon>
        <taxon>Herbihabitans</taxon>
    </lineage>
</organism>
<dbReference type="OrthoDB" id="3629012at2"/>
<evidence type="ECO:0000313" key="2">
    <source>
        <dbReference type="Proteomes" id="UP000294257"/>
    </source>
</evidence>
<accession>A0A4Q7KQW9</accession>
<name>A0A4Q7KQW9_9PSEU</name>
<comment type="caution">
    <text evidence="1">The sequence shown here is derived from an EMBL/GenBank/DDBJ whole genome shotgun (WGS) entry which is preliminary data.</text>
</comment>
<dbReference type="AlphaFoldDB" id="A0A4Q7KQW9"/>
<sequence>MDTDERWHWGRSEQDGRVHAFRGGGDTVETACADEVSSSDLIDTHFGVRCVHCLMTVGDQITNRVSA</sequence>
<dbReference type="RefSeq" id="WP_130345183.1">
    <property type="nucleotide sequence ID" value="NZ_SGWQ01000005.1"/>
</dbReference>
<gene>
    <name evidence="1" type="ORF">EV193_105290</name>
</gene>
<proteinExistence type="predicted"/>
<evidence type="ECO:0000313" key="1">
    <source>
        <dbReference type="EMBL" id="RZS37732.1"/>
    </source>
</evidence>
<reference evidence="1 2" key="1">
    <citation type="submission" date="2019-02" db="EMBL/GenBank/DDBJ databases">
        <title>Genomic Encyclopedia of Type Strains, Phase IV (KMG-IV): sequencing the most valuable type-strain genomes for metagenomic binning, comparative biology and taxonomic classification.</title>
        <authorList>
            <person name="Goeker M."/>
        </authorList>
    </citation>
    <scope>NUCLEOTIDE SEQUENCE [LARGE SCALE GENOMIC DNA]</scope>
    <source>
        <strain evidence="1 2">DSM 101727</strain>
    </source>
</reference>
<dbReference type="EMBL" id="SGWQ01000005">
    <property type="protein sequence ID" value="RZS37732.1"/>
    <property type="molecule type" value="Genomic_DNA"/>
</dbReference>